<dbReference type="Pfam" id="PF13649">
    <property type="entry name" value="Methyltransf_25"/>
    <property type="match status" value="1"/>
</dbReference>
<dbReference type="GO" id="GO:0032259">
    <property type="term" value="P:methylation"/>
    <property type="evidence" value="ECO:0007669"/>
    <property type="project" value="UniProtKB-KW"/>
</dbReference>
<comment type="caution">
    <text evidence="2">The sequence shown here is derived from an EMBL/GenBank/DDBJ whole genome shotgun (WGS) entry which is preliminary data.</text>
</comment>
<keyword evidence="3" id="KW-1185">Reference proteome</keyword>
<feature type="domain" description="Methyltransferase" evidence="1">
    <location>
        <begin position="50"/>
        <end position="150"/>
    </location>
</feature>
<keyword evidence="2" id="KW-0808">Transferase</keyword>
<accession>A0ABR1MM49</accession>
<dbReference type="SUPFAM" id="SSF53335">
    <property type="entry name" value="S-adenosyl-L-methionine-dependent methyltransferases"/>
    <property type="match status" value="1"/>
</dbReference>
<dbReference type="Proteomes" id="UP001365128">
    <property type="component" value="Unassembled WGS sequence"/>
</dbReference>
<dbReference type="EMBL" id="JBBPDW010000004">
    <property type="protein sequence ID" value="KAK7553482.1"/>
    <property type="molecule type" value="Genomic_DNA"/>
</dbReference>
<dbReference type="InterPro" id="IPR029063">
    <property type="entry name" value="SAM-dependent_MTases_sf"/>
</dbReference>
<proteinExistence type="predicted"/>
<organism evidence="2 3">
    <name type="scientific">Phyllosticta citricarpa</name>
    <dbReference type="NCBI Taxonomy" id="55181"/>
    <lineage>
        <taxon>Eukaryota</taxon>
        <taxon>Fungi</taxon>
        <taxon>Dikarya</taxon>
        <taxon>Ascomycota</taxon>
        <taxon>Pezizomycotina</taxon>
        <taxon>Dothideomycetes</taxon>
        <taxon>Dothideomycetes incertae sedis</taxon>
        <taxon>Botryosphaeriales</taxon>
        <taxon>Phyllostictaceae</taxon>
        <taxon>Phyllosticta</taxon>
    </lineage>
</organism>
<gene>
    <name evidence="2" type="ORF">IWX46DRAFT_590235</name>
</gene>
<sequence>MMDWHNPQAAARYKPGEELTRSFASVLIKNSGLLATATTTGSTTDDDLAVLDNACGTGIVSFQLHALLPGEAKARLQLTCADVSKSMIESVRQRIEDNGWEGAKAQVADALALPFPPSSFTHIFTNFGIIGMPNPRQALREQHRVLRPRGVAAFSIWHQTGWYPIVERAMALIPHAPPFPTFDRFCASLMAQGSVEEHWTDGGFLERVARETGFVDVDLELVHNVTRHRDADAFGELYGDMLKMVLRGCWSEEQRESMGELVLPAVVSVLKSDFGDGEVALEWAAWCVVARKAADGS</sequence>
<dbReference type="PANTHER" id="PTHR43591">
    <property type="entry name" value="METHYLTRANSFERASE"/>
    <property type="match status" value="1"/>
</dbReference>
<dbReference type="Gene3D" id="3.40.50.150">
    <property type="entry name" value="Vaccinia Virus protein VP39"/>
    <property type="match status" value="1"/>
</dbReference>
<name>A0ABR1MM49_9PEZI</name>
<dbReference type="CDD" id="cd02440">
    <property type="entry name" value="AdoMet_MTases"/>
    <property type="match status" value="1"/>
</dbReference>
<protein>
    <submittedName>
        <fullName evidence="2">S-adenosyl-L-methionine-dependent methyltransferase</fullName>
    </submittedName>
</protein>
<reference evidence="2 3" key="1">
    <citation type="submission" date="2024-04" db="EMBL/GenBank/DDBJ databases">
        <title>Phyllosticta paracitricarpa is synonymous to the EU quarantine fungus P. citricarpa based on phylogenomic analyses.</title>
        <authorList>
            <consortium name="Lawrence Berkeley National Laboratory"/>
            <person name="Van Ingen-Buijs V.A."/>
            <person name="Van Westerhoven A.C."/>
            <person name="Haridas S."/>
            <person name="Skiadas P."/>
            <person name="Martin F."/>
            <person name="Groenewald J.Z."/>
            <person name="Crous P.W."/>
            <person name="Seidl M.F."/>
        </authorList>
    </citation>
    <scope>NUCLEOTIDE SEQUENCE [LARGE SCALE GENOMIC DNA]</scope>
    <source>
        <strain evidence="2 3">CBS 122670</strain>
    </source>
</reference>
<dbReference type="GO" id="GO:0008168">
    <property type="term" value="F:methyltransferase activity"/>
    <property type="evidence" value="ECO:0007669"/>
    <property type="project" value="UniProtKB-KW"/>
</dbReference>
<evidence type="ECO:0000313" key="3">
    <source>
        <dbReference type="Proteomes" id="UP001365128"/>
    </source>
</evidence>
<evidence type="ECO:0000313" key="2">
    <source>
        <dbReference type="EMBL" id="KAK7553482.1"/>
    </source>
</evidence>
<evidence type="ECO:0000259" key="1">
    <source>
        <dbReference type="Pfam" id="PF13649"/>
    </source>
</evidence>
<keyword evidence="2" id="KW-0489">Methyltransferase</keyword>
<dbReference type="InterPro" id="IPR041698">
    <property type="entry name" value="Methyltransf_25"/>
</dbReference>